<organism evidence="1 2">
    <name type="scientific">Angiostrongylus cantonensis</name>
    <name type="common">Rat lungworm</name>
    <dbReference type="NCBI Taxonomy" id="6313"/>
    <lineage>
        <taxon>Eukaryota</taxon>
        <taxon>Metazoa</taxon>
        <taxon>Ecdysozoa</taxon>
        <taxon>Nematoda</taxon>
        <taxon>Chromadorea</taxon>
        <taxon>Rhabditida</taxon>
        <taxon>Rhabditina</taxon>
        <taxon>Rhabditomorpha</taxon>
        <taxon>Strongyloidea</taxon>
        <taxon>Metastrongylidae</taxon>
        <taxon>Angiostrongylus</taxon>
    </lineage>
</organism>
<dbReference type="AlphaFoldDB" id="A0A0K0DKX0"/>
<reference evidence="2" key="2">
    <citation type="submission" date="2017-02" db="UniProtKB">
        <authorList>
            <consortium name="WormBaseParasite"/>
        </authorList>
    </citation>
    <scope>IDENTIFICATION</scope>
</reference>
<dbReference type="WBParaSite" id="ACAC_0001218901-mRNA-1">
    <property type="protein sequence ID" value="ACAC_0001218901-mRNA-1"/>
    <property type="gene ID" value="ACAC_0001218901"/>
</dbReference>
<reference evidence="1" key="1">
    <citation type="submission" date="2012-09" db="EMBL/GenBank/DDBJ databases">
        <authorList>
            <person name="Martin A.A."/>
        </authorList>
    </citation>
    <scope>NUCLEOTIDE SEQUENCE</scope>
</reference>
<keyword evidence="1" id="KW-1185">Reference proteome</keyword>
<dbReference type="Proteomes" id="UP000035642">
    <property type="component" value="Unassembled WGS sequence"/>
</dbReference>
<proteinExistence type="predicted"/>
<evidence type="ECO:0000313" key="1">
    <source>
        <dbReference type="Proteomes" id="UP000035642"/>
    </source>
</evidence>
<evidence type="ECO:0000313" key="2">
    <source>
        <dbReference type="WBParaSite" id="ACAC_0001218901-mRNA-1"/>
    </source>
</evidence>
<sequence length="107" mass="12079">MPQLPYGFFTGCENKEFQDGLRFLDTSVQLSREAGMKGEHLNNCDDQESGKSHTKGSIGYLLPHIVPFTTVFYAVKNPFSSFMSINEEFEISLDQLVLHIDDEAVDD</sequence>
<name>A0A0K0DKX0_ANGCA</name>
<protein>
    <submittedName>
        <fullName evidence="2">UBX domain-containing protein</fullName>
    </submittedName>
</protein>
<accession>A0A0K0DKX0</accession>